<evidence type="ECO:0000313" key="1">
    <source>
        <dbReference type="EMBL" id="VFJ69184.1"/>
    </source>
</evidence>
<evidence type="ECO:0008006" key="2">
    <source>
        <dbReference type="Google" id="ProtNLM"/>
    </source>
</evidence>
<dbReference type="InterPro" id="IPR029063">
    <property type="entry name" value="SAM-dependent_MTases_sf"/>
</dbReference>
<dbReference type="Gene3D" id="3.40.50.150">
    <property type="entry name" value="Vaccinia Virus protein VP39"/>
    <property type="match status" value="1"/>
</dbReference>
<sequence length="61" mass="6780">MRVPIAGEWIGEGLNGSRRVDIHCADAAETELEPNSLNAVFTDPPYFGNVQYGELMDFCYV</sequence>
<name>A0A450TN57_9GAMM</name>
<dbReference type="EMBL" id="CAADFD010000161">
    <property type="protein sequence ID" value="VFJ69184.1"/>
    <property type="molecule type" value="Genomic_DNA"/>
</dbReference>
<gene>
    <name evidence="1" type="ORF">BECKFW1821B_GA0114236_11615</name>
</gene>
<dbReference type="AlphaFoldDB" id="A0A450TN57"/>
<proteinExistence type="predicted"/>
<organism evidence="1">
    <name type="scientific">Candidatus Kentrum sp. FW</name>
    <dbReference type="NCBI Taxonomy" id="2126338"/>
    <lineage>
        <taxon>Bacteria</taxon>
        <taxon>Pseudomonadati</taxon>
        <taxon>Pseudomonadota</taxon>
        <taxon>Gammaproteobacteria</taxon>
        <taxon>Candidatus Kentrum</taxon>
    </lineage>
</organism>
<accession>A0A450TN57</accession>
<dbReference type="SUPFAM" id="SSF53335">
    <property type="entry name" value="S-adenosyl-L-methionine-dependent methyltransferases"/>
    <property type="match status" value="1"/>
</dbReference>
<protein>
    <recommendedName>
        <fullName evidence="2">DNA methylase</fullName>
    </recommendedName>
</protein>
<reference evidence="1" key="1">
    <citation type="submission" date="2019-02" db="EMBL/GenBank/DDBJ databases">
        <authorList>
            <person name="Gruber-Vodicka R. H."/>
            <person name="Seah K. B. B."/>
        </authorList>
    </citation>
    <scope>NUCLEOTIDE SEQUENCE</scope>
    <source>
        <strain evidence="1">BECK_BZ106</strain>
    </source>
</reference>